<dbReference type="Gene3D" id="1.10.4190.10">
    <property type="entry name" value="Urease accessory protein UreF"/>
    <property type="match status" value="1"/>
</dbReference>
<dbReference type="OrthoDB" id="9798772at2"/>
<dbReference type="PANTHER" id="PTHR33620:SF1">
    <property type="entry name" value="UREASE ACCESSORY PROTEIN F"/>
    <property type="match status" value="1"/>
</dbReference>
<organism evidence="4 5">
    <name type="scientific">Corynebacterium heidelbergense</name>
    <dbReference type="NCBI Taxonomy" id="2055947"/>
    <lineage>
        <taxon>Bacteria</taxon>
        <taxon>Bacillati</taxon>
        <taxon>Actinomycetota</taxon>
        <taxon>Actinomycetes</taxon>
        <taxon>Mycobacteriales</taxon>
        <taxon>Corynebacteriaceae</taxon>
        <taxon>Corynebacterium</taxon>
    </lineage>
</organism>
<evidence type="ECO:0000313" key="4">
    <source>
        <dbReference type="EMBL" id="RAV33429.1"/>
    </source>
</evidence>
<gene>
    <name evidence="3" type="primary">ureF</name>
    <name evidence="4" type="ORF">CWC39_08530</name>
</gene>
<comment type="caution">
    <text evidence="4">The sequence shown here is derived from an EMBL/GenBank/DDBJ whole genome shotgun (WGS) entry which is preliminary data.</text>
</comment>
<comment type="subcellular location">
    <subcellularLocation>
        <location evidence="3">Cytoplasm</location>
    </subcellularLocation>
</comment>
<dbReference type="InterPro" id="IPR038277">
    <property type="entry name" value="UreF_sf"/>
</dbReference>
<comment type="subunit">
    <text evidence="3">UreD, UreF and UreG form a complex that acts as a GTP-hydrolysis-dependent molecular chaperone, activating the urease apoprotein by helping to assemble the nickel containing metallocenter of UreC. The UreE protein probably delivers the nickel.</text>
</comment>
<dbReference type="AlphaFoldDB" id="A0A364V9V7"/>
<dbReference type="HAMAP" id="MF_01385">
    <property type="entry name" value="UreF"/>
    <property type="match status" value="1"/>
</dbReference>
<reference evidence="4 5" key="1">
    <citation type="journal article" date="2018" name="Syst. Appl. Microbiol.">
        <title>Corynebacterium heidelbergense sp. nov., isolated from the preen glands of Egyptian geese (Alopochen aegyptiacus).</title>
        <authorList>
            <person name="Braun M.S."/>
            <person name="Wang E."/>
            <person name="Zimmermann S."/>
            <person name="Wink M."/>
        </authorList>
    </citation>
    <scope>NUCLEOTIDE SEQUENCE [LARGE SCALE GENOMIC DNA]</scope>
    <source>
        <strain evidence="4 5">DSM 104638</strain>
    </source>
</reference>
<comment type="function">
    <text evidence="3">Required for maturation of urease via the functional incorporation of the urease nickel metallocenter.</text>
</comment>
<keyword evidence="2 3" id="KW-0143">Chaperone</keyword>
<dbReference type="EMBL" id="PHQP01000076">
    <property type="protein sequence ID" value="RAV33429.1"/>
    <property type="molecule type" value="Genomic_DNA"/>
</dbReference>
<evidence type="ECO:0000256" key="2">
    <source>
        <dbReference type="ARBA" id="ARBA00023186"/>
    </source>
</evidence>
<evidence type="ECO:0000313" key="5">
    <source>
        <dbReference type="Proteomes" id="UP000251047"/>
    </source>
</evidence>
<dbReference type="RefSeq" id="WP_112770058.1">
    <property type="nucleotide sequence ID" value="NZ_CP063191.1"/>
</dbReference>
<evidence type="ECO:0000256" key="3">
    <source>
        <dbReference type="HAMAP-Rule" id="MF_01385"/>
    </source>
</evidence>
<protein>
    <recommendedName>
        <fullName evidence="3">Urease accessory protein UreF</fullName>
    </recommendedName>
</protein>
<dbReference type="GO" id="GO:0005737">
    <property type="term" value="C:cytoplasm"/>
    <property type="evidence" value="ECO:0007669"/>
    <property type="project" value="UniProtKB-SubCell"/>
</dbReference>
<dbReference type="Pfam" id="PF01730">
    <property type="entry name" value="UreF"/>
    <property type="match status" value="1"/>
</dbReference>
<accession>A0A364V9V7</accession>
<dbReference type="PANTHER" id="PTHR33620">
    <property type="entry name" value="UREASE ACCESSORY PROTEIN F"/>
    <property type="match status" value="1"/>
</dbReference>
<keyword evidence="3" id="KW-0963">Cytoplasm</keyword>
<dbReference type="GO" id="GO:0016151">
    <property type="term" value="F:nickel cation binding"/>
    <property type="evidence" value="ECO:0007669"/>
    <property type="project" value="UniProtKB-UniRule"/>
</dbReference>
<keyword evidence="1 3" id="KW-0996">Nickel insertion</keyword>
<sequence length="279" mass="28639">MTPSPRRPLGPLLQAVVYGDSAYPSGRYTLSYGLEGLIQTGQVAGSAAVREALEGHLRHTAAPGDGVATAAAVILGGCVDGQAGLGAPAWECCDLPAAVTALCGIDEELSATKVTEELRKASTRVGRQTLRMHREVHPSQFRPGGLLEAYADAVSSGGPLGRRSPGNQAIALGLVHHSNGLSAQEAVAVELLGLAVGWSSAALRLGQCDHVGAQQIVAAVMELVEDLAGCCVSDALELLEPAQGQRAGPQQWAMIGRASPGADMASAVHEVAPARLFMS</sequence>
<dbReference type="InterPro" id="IPR002639">
    <property type="entry name" value="UreF"/>
</dbReference>
<name>A0A364V9V7_9CORY</name>
<proteinExistence type="inferred from homology"/>
<evidence type="ECO:0000256" key="1">
    <source>
        <dbReference type="ARBA" id="ARBA00022988"/>
    </source>
</evidence>
<dbReference type="Proteomes" id="UP000251047">
    <property type="component" value="Unassembled WGS sequence"/>
</dbReference>
<comment type="similarity">
    <text evidence="3">Belongs to the UreF family.</text>
</comment>